<dbReference type="Pfam" id="PF16845">
    <property type="entry name" value="SQAPI"/>
    <property type="match status" value="1"/>
</dbReference>
<dbReference type="GeneID" id="109727609"/>
<evidence type="ECO:0000259" key="5">
    <source>
        <dbReference type="SMART" id="SM00043"/>
    </source>
</evidence>
<dbReference type="AlphaFoldDB" id="A0A6P5H7Q4"/>
<dbReference type="OrthoDB" id="752087at2759"/>
<feature type="signal peptide" evidence="4">
    <location>
        <begin position="1"/>
        <end position="24"/>
    </location>
</feature>
<dbReference type="PANTHER" id="PTHR47364">
    <property type="entry name" value="CYSTEINE PROTEINASE INHIBITOR 5"/>
    <property type="match status" value="1"/>
</dbReference>
<evidence type="ECO:0000313" key="6">
    <source>
        <dbReference type="Proteomes" id="UP000515123"/>
    </source>
</evidence>
<dbReference type="InterPro" id="IPR000010">
    <property type="entry name" value="Cystatin_dom"/>
</dbReference>
<dbReference type="Proteomes" id="UP000515123">
    <property type="component" value="Linkage group 22"/>
</dbReference>
<sequence>MRSVRLRALPLLLLLLLLLLLVEGEARGGAVAGGWRRIEDVGEAHVREIGEYAVAEHDRETGAGLAFVRVLRGETQVVAGINYRLVLQAEADAAGSECYEAVVWEKAWQGFRKLTSFRPV</sequence>
<feature type="chain" id="PRO_5028102881" evidence="4">
    <location>
        <begin position="25"/>
        <end position="120"/>
    </location>
</feature>
<name>A0A6P5H7Q4_ANACO</name>
<evidence type="ECO:0000256" key="4">
    <source>
        <dbReference type="SAM" id="SignalP"/>
    </source>
</evidence>
<keyword evidence="6" id="KW-1185">Reference proteome</keyword>
<dbReference type="SMART" id="SM00043">
    <property type="entry name" value="CY"/>
    <property type="match status" value="1"/>
</dbReference>
<dbReference type="CDD" id="cd00042">
    <property type="entry name" value="CY"/>
    <property type="match status" value="1"/>
</dbReference>
<dbReference type="SUPFAM" id="SSF54403">
    <property type="entry name" value="Cystatin/monellin"/>
    <property type="match status" value="1"/>
</dbReference>
<dbReference type="RefSeq" id="XP_020113355.1">
    <property type="nucleotide sequence ID" value="XM_020257766.1"/>
</dbReference>
<reference evidence="7" key="2">
    <citation type="submission" date="2025-08" db="UniProtKB">
        <authorList>
            <consortium name="RefSeq"/>
        </authorList>
    </citation>
    <scope>IDENTIFICATION</scope>
    <source>
        <tissue evidence="7">Leaf</tissue>
    </source>
</reference>
<protein>
    <submittedName>
        <fullName evidence="7">Cysteine proteinase inhibitor 1-like</fullName>
    </submittedName>
</protein>
<evidence type="ECO:0000256" key="2">
    <source>
        <dbReference type="ARBA" id="ARBA00022690"/>
    </source>
</evidence>
<keyword evidence="4" id="KW-0732">Signal</keyword>
<evidence type="ECO:0000256" key="3">
    <source>
        <dbReference type="ARBA" id="ARBA00022704"/>
    </source>
</evidence>
<feature type="domain" description="Cystatin" evidence="5">
    <location>
        <begin position="30"/>
        <end position="120"/>
    </location>
</feature>
<dbReference type="PROSITE" id="PS00287">
    <property type="entry name" value="CYSTATIN"/>
    <property type="match status" value="1"/>
</dbReference>
<proteinExistence type="inferred from homology"/>
<evidence type="ECO:0000256" key="1">
    <source>
        <dbReference type="ARBA" id="ARBA00007233"/>
    </source>
</evidence>
<dbReference type="GO" id="GO:0004869">
    <property type="term" value="F:cysteine-type endopeptidase inhibitor activity"/>
    <property type="evidence" value="ECO:0007669"/>
    <property type="project" value="UniProtKB-KW"/>
</dbReference>
<dbReference type="InterPro" id="IPR018073">
    <property type="entry name" value="Prot_inh_cystat_CS"/>
</dbReference>
<accession>A0A6P5H7Q4</accession>
<comment type="similarity">
    <text evidence="1">Belongs to the cystatin family. Phytocystatin subfamily.</text>
</comment>
<gene>
    <name evidence="7" type="primary">LOC109727609</name>
</gene>
<evidence type="ECO:0000313" key="7">
    <source>
        <dbReference type="RefSeq" id="XP_020113355.1"/>
    </source>
</evidence>
<dbReference type="PANTHER" id="PTHR47364:SF2">
    <property type="entry name" value="CYSTEINE PROTEINASE INHIBITOR 5"/>
    <property type="match status" value="1"/>
</dbReference>
<dbReference type="Gramene" id="Aco022509.1.mrna1">
    <property type="protein sequence ID" value="Aco022509.1.mrna1.cds1"/>
    <property type="gene ID" value="Aco022509.1.path1"/>
</dbReference>
<keyword evidence="3" id="KW-0789">Thiol protease inhibitor</keyword>
<dbReference type="InterPro" id="IPR046350">
    <property type="entry name" value="Cystatin_sf"/>
</dbReference>
<reference evidence="6" key="1">
    <citation type="journal article" date="2015" name="Nat. Genet.">
        <title>The pineapple genome and the evolution of CAM photosynthesis.</title>
        <authorList>
            <person name="Ming R."/>
            <person name="VanBuren R."/>
            <person name="Wai C.M."/>
            <person name="Tang H."/>
            <person name="Schatz M.C."/>
            <person name="Bowers J.E."/>
            <person name="Lyons E."/>
            <person name="Wang M.L."/>
            <person name="Chen J."/>
            <person name="Biggers E."/>
            <person name="Zhang J."/>
            <person name="Huang L."/>
            <person name="Zhang L."/>
            <person name="Miao W."/>
            <person name="Zhang J."/>
            <person name="Ye Z."/>
            <person name="Miao C."/>
            <person name="Lin Z."/>
            <person name="Wang H."/>
            <person name="Zhou H."/>
            <person name="Yim W.C."/>
            <person name="Priest H.D."/>
            <person name="Zheng C."/>
            <person name="Woodhouse M."/>
            <person name="Edger P.P."/>
            <person name="Guyot R."/>
            <person name="Guo H.B."/>
            <person name="Guo H."/>
            <person name="Zheng G."/>
            <person name="Singh R."/>
            <person name="Sharma A."/>
            <person name="Min X."/>
            <person name="Zheng Y."/>
            <person name="Lee H."/>
            <person name="Gurtowski J."/>
            <person name="Sedlazeck F.J."/>
            <person name="Harkess A."/>
            <person name="McKain M.R."/>
            <person name="Liao Z."/>
            <person name="Fang J."/>
            <person name="Liu J."/>
            <person name="Zhang X."/>
            <person name="Zhang Q."/>
            <person name="Hu W."/>
            <person name="Qin Y."/>
            <person name="Wang K."/>
            <person name="Chen L.Y."/>
            <person name="Shirley N."/>
            <person name="Lin Y.R."/>
            <person name="Liu L.Y."/>
            <person name="Hernandez A.G."/>
            <person name="Wright C.L."/>
            <person name="Bulone V."/>
            <person name="Tuskan G.A."/>
            <person name="Heath K."/>
            <person name="Zee F."/>
            <person name="Moore P.H."/>
            <person name="Sunkar R."/>
            <person name="Leebens-Mack J.H."/>
            <person name="Mockler T."/>
            <person name="Bennetzen J.L."/>
            <person name="Freeling M."/>
            <person name="Sankoff D."/>
            <person name="Paterson A.H."/>
            <person name="Zhu X."/>
            <person name="Yang X."/>
            <person name="Smith J.A."/>
            <person name="Cushman J.C."/>
            <person name="Paull R.E."/>
            <person name="Yu Q."/>
        </authorList>
    </citation>
    <scope>NUCLEOTIDE SEQUENCE [LARGE SCALE GENOMIC DNA]</scope>
    <source>
        <strain evidence="6">cv. F153</strain>
    </source>
</reference>
<organism evidence="6 7">
    <name type="scientific">Ananas comosus</name>
    <name type="common">Pineapple</name>
    <name type="synonym">Ananas ananas</name>
    <dbReference type="NCBI Taxonomy" id="4615"/>
    <lineage>
        <taxon>Eukaryota</taxon>
        <taxon>Viridiplantae</taxon>
        <taxon>Streptophyta</taxon>
        <taxon>Embryophyta</taxon>
        <taxon>Tracheophyta</taxon>
        <taxon>Spermatophyta</taxon>
        <taxon>Magnoliopsida</taxon>
        <taxon>Liliopsida</taxon>
        <taxon>Poales</taxon>
        <taxon>Bromeliaceae</taxon>
        <taxon>Bromelioideae</taxon>
        <taxon>Ananas</taxon>
    </lineage>
</organism>
<keyword evidence="2" id="KW-0646">Protease inhibitor</keyword>
<dbReference type="Gene3D" id="3.10.450.10">
    <property type="match status" value="1"/>
</dbReference>